<evidence type="ECO:0000256" key="1">
    <source>
        <dbReference type="SAM" id="Phobius"/>
    </source>
</evidence>
<feature type="transmembrane region" description="Helical" evidence="1">
    <location>
        <begin position="145"/>
        <end position="162"/>
    </location>
</feature>
<proteinExistence type="predicted"/>
<gene>
    <name evidence="2" type="ORF">DPPLL_32560</name>
</gene>
<dbReference type="Proteomes" id="UP000830055">
    <property type="component" value="Chromosome"/>
</dbReference>
<keyword evidence="1" id="KW-0472">Membrane</keyword>
<feature type="transmembrane region" description="Helical" evidence="1">
    <location>
        <begin position="113"/>
        <end position="133"/>
    </location>
</feature>
<evidence type="ECO:0000313" key="2">
    <source>
        <dbReference type="EMBL" id="BDD88891.1"/>
    </source>
</evidence>
<dbReference type="EMBL" id="AP025516">
    <property type="protein sequence ID" value="BDD88891.1"/>
    <property type="molecule type" value="Genomic_DNA"/>
</dbReference>
<keyword evidence="3" id="KW-1185">Reference proteome</keyword>
<organism evidence="2 3">
    <name type="scientific">Desulfofustis limnaeus</name>
    <dbReference type="NCBI Taxonomy" id="2740163"/>
    <lineage>
        <taxon>Bacteria</taxon>
        <taxon>Pseudomonadati</taxon>
        <taxon>Thermodesulfobacteriota</taxon>
        <taxon>Desulfobulbia</taxon>
        <taxon>Desulfobulbales</taxon>
        <taxon>Desulfocapsaceae</taxon>
        <taxon>Desulfofustis</taxon>
    </lineage>
</organism>
<protein>
    <submittedName>
        <fullName evidence="2">Uncharacterized protein</fullName>
    </submittedName>
</protein>
<reference evidence="2 3" key="1">
    <citation type="submission" date="2022-01" db="EMBL/GenBank/DDBJ databases">
        <title>Desulfofustis limnae sp. nov., a novel mesophilic sulfate-reducing bacterium isolated from marsh soil.</title>
        <authorList>
            <person name="Watanabe M."/>
            <person name="Takahashi A."/>
            <person name="Kojima H."/>
            <person name="Fukui M."/>
        </authorList>
    </citation>
    <scope>NUCLEOTIDE SEQUENCE [LARGE SCALE GENOMIC DNA]</scope>
    <source>
        <strain evidence="2 3">PPLL</strain>
    </source>
</reference>
<accession>A0ABN6M7R1</accession>
<keyword evidence="1" id="KW-0812">Transmembrane</keyword>
<evidence type="ECO:0000313" key="3">
    <source>
        <dbReference type="Proteomes" id="UP000830055"/>
    </source>
</evidence>
<keyword evidence="1" id="KW-1133">Transmembrane helix</keyword>
<name>A0ABN6M7R1_9BACT</name>
<sequence>MLAQLARDRGKKLEPGLFELWGGVPSERLLRHSDPMINPIEKRKYHAMLASRSGVQGPSEAEEVSEPEVAKSIYKLWSNYLRSVARDSKRFNLLFEENINYGFRRNLLGLRPFCILSGLIGVVGCGWDVYGNYRIGGSIDSVDKILIFSAEIIYIGVVLFVIKQNWVRVPAEAYAMRLIETLDG</sequence>